<comment type="caution">
    <text evidence="3">The sequence shown here is derived from an EMBL/GenBank/DDBJ whole genome shotgun (WGS) entry which is preliminary data.</text>
</comment>
<organism evidence="3 4">
    <name type="scientific">Gemmata algarum</name>
    <dbReference type="NCBI Taxonomy" id="2975278"/>
    <lineage>
        <taxon>Bacteria</taxon>
        <taxon>Pseudomonadati</taxon>
        <taxon>Planctomycetota</taxon>
        <taxon>Planctomycetia</taxon>
        <taxon>Gemmatales</taxon>
        <taxon>Gemmataceae</taxon>
        <taxon>Gemmata</taxon>
    </lineage>
</organism>
<dbReference type="Pfam" id="PF00092">
    <property type="entry name" value="VWA"/>
    <property type="match status" value="1"/>
</dbReference>
<dbReference type="PROSITE" id="PS50234">
    <property type="entry name" value="VWFA"/>
    <property type="match status" value="1"/>
</dbReference>
<dbReference type="RefSeq" id="WP_320686763.1">
    <property type="nucleotide sequence ID" value="NZ_JAXBLV010000175.1"/>
</dbReference>
<gene>
    <name evidence="3" type="ORF">R5W23_001346</name>
</gene>
<dbReference type="Gene3D" id="3.40.50.410">
    <property type="entry name" value="von Willebrand factor, type A domain"/>
    <property type="match status" value="1"/>
</dbReference>
<proteinExistence type="predicted"/>
<sequence length="249" mass="27327">MAEQIPFSDVALATNPEPRCPCVLLIDTSGSMAEVVSGTGRDLGRTAQVDGKTYRVVSGGTTRIDLVNEGLRAYQTDVTNDPLAAQRVEVSVVTFGDTVRTVTPFVTTSQFTPPVLTANGETPMGAAILKAIDAVTERKREYRQNGLHFYRPWIFLITDGEPTDAWEAAAARVREGEEKKQFAFFAVGVEGANMDRLKQISVRHPLHLKGYSFKEMFLWLSQSQRSVSHSNPGQEEQVKLAPPAGWASL</sequence>
<name>A0ABU5EXU6_9BACT</name>
<feature type="domain" description="VWFA" evidence="2">
    <location>
        <begin position="21"/>
        <end position="227"/>
    </location>
</feature>
<feature type="region of interest" description="Disordered" evidence="1">
    <location>
        <begin position="228"/>
        <end position="249"/>
    </location>
</feature>
<accession>A0ABU5EXU6</accession>
<evidence type="ECO:0000256" key="1">
    <source>
        <dbReference type="SAM" id="MobiDB-lite"/>
    </source>
</evidence>
<reference evidence="4" key="1">
    <citation type="journal article" date="2023" name="Mar. Drugs">
        <title>Gemmata algarum, a Novel Planctomycete Isolated from an Algal Mat, Displays Antimicrobial Activity.</title>
        <authorList>
            <person name="Kumar G."/>
            <person name="Kallscheuer N."/>
            <person name="Kashif M."/>
            <person name="Ahamad S."/>
            <person name="Jagadeeshwari U."/>
            <person name="Pannikurungottu S."/>
            <person name="Haufschild T."/>
            <person name="Kabuu M."/>
            <person name="Sasikala C."/>
            <person name="Jogler C."/>
            <person name="Ramana C."/>
        </authorList>
    </citation>
    <scope>NUCLEOTIDE SEQUENCE [LARGE SCALE GENOMIC DNA]</scope>
    <source>
        <strain evidence="4">JC673</strain>
    </source>
</reference>
<dbReference type="PIRSF" id="PIRSF020634">
    <property type="entry name" value="TerY_vWA"/>
    <property type="match status" value="1"/>
</dbReference>
<dbReference type="SMART" id="SM00327">
    <property type="entry name" value="VWA"/>
    <property type="match status" value="1"/>
</dbReference>
<evidence type="ECO:0000313" key="4">
    <source>
        <dbReference type="Proteomes" id="UP001272242"/>
    </source>
</evidence>
<dbReference type="InterPro" id="IPR002035">
    <property type="entry name" value="VWF_A"/>
</dbReference>
<evidence type="ECO:0000313" key="3">
    <source>
        <dbReference type="EMBL" id="MDY3560121.1"/>
    </source>
</evidence>
<dbReference type="Proteomes" id="UP001272242">
    <property type="component" value="Unassembled WGS sequence"/>
</dbReference>
<keyword evidence="4" id="KW-1185">Reference proteome</keyword>
<dbReference type="InterPro" id="IPR011392">
    <property type="entry name" value="Tellurite-R_TerY"/>
</dbReference>
<dbReference type="EMBL" id="JAXBLV010000175">
    <property type="protein sequence ID" value="MDY3560121.1"/>
    <property type="molecule type" value="Genomic_DNA"/>
</dbReference>
<dbReference type="InterPro" id="IPR036465">
    <property type="entry name" value="vWFA_dom_sf"/>
</dbReference>
<dbReference type="SUPFAM" id="SSF53300">
    <property type="entry name" value="vWA-like"/>
    <property type="match status" value="1"/>
</dbReference>
<protein>
    <submittedName>
        <fullName evidence="3">VWA domain-containing protein</fullName>
    </submittedName>
</protein>
<evidence type="ECO:0000259" key="2">
    <source>
        <dbReference type="PROSITE" id="PS50234"/>
    </source>
</evidence>